<evidence type="ECO:0000256" key="2">
    <source>
        <dbReference type="ARBA" id="ARBA00022833"/>
    </source>
</evidence>
<evidence type="ECO:0000256" key="1">
    <source>
        <dbReference type="ARBA" id="ARBA00022771"/>
    </source>
</evidence>
<dbReference type="GO" id="GO:0006511">
    <property type="term" value="P:ubiquitin-dependent protein catabolic process"/>
    <property type="evidence" value="ECO:0007669"/>
    <property type="project" value="TreeGrafter"/>
</dbReference>
<dbReference type="Pfam" id="PF13639">
    <property type="entry name" value="zf-RING_2"/>
    <property type="match status" value="2"/>
</dbReference>
<evidence type="ECO:0000259" key="4">
    <source>
        <dbReference type="PROSITE" id="PS50089"/>
    </source>
</evidence>
<dbReference type="InterPro" id="IPR051826">
    <property type="entry name" value="E3_ubiquitin-ligase_domain"/>
</dbReference>
<dbReference type="VEuPathDB" id="VectorBase:AFUN021822"/>
<accession>A0A4Y0BMF9</accession>
<dbReference type="GO" id="GO:0031461">
    <property type="term" value="C:cullin-RING ubiquitin ligase complex"/>
    <property type="evidence" value="ECO:0007669"/>
    <property type="project" value="UniProtKB-ARBA"/>
</dbReference>
<dbReference type="GO" id="GO:0061630">
    <property type="term" value="F:ubiquitin protein ligase activity"/>
    <property type="evidence" value="ECO:0007669"/>
    <property type="project" value="TreeGrafter"/>
</dbReference>
<name>A0A4Y0BMF9_ANOFN</name>
<dbReference type="STRING" id="62324.A0A4Y0BMF9"/>
<dbReference type="AlphaFoldDB" id="A0A4Y0BMF9"/>
<dbReference type="PROSITE" id="PS50089">
    <property type="entry name" value="ZF_RING_2"/>
    <property type="match status" value="2"/>
</dbReference>
<dbReference type="SMART" id="SM00184">
    <property type="entry name" value="RING"/>
    <property type="match status" value="2"/>
</dbReference>
<dbReference type="PANTHER" id="PTHR22765">
    <property type="entry name" value="RING FINGER AND PROTEASE ASSOCIATED DOMAIN-CONTAINING"/>
    <property type="match status" value="1"/>
</dbReference>
<dbReference type="InterPro" id="IPR013083">
    <property type="entry name" value="Znf_RING/FYVE/PHD"/>
</dbReference>
<dbReference type="VEuPathDB" id="VectorBase:AFUN2_009043"/>
<dbReference type="Gene3D" id="3.30.40.10">
    <property type="entry name" value="Zinc/RING finger domain, C3HC4 (zinc finger)"/>
    <property type="match status" value="2"/>
</dbReference>
<dbReference type="InterPro" id="IPR001841">
    <property type="entry name" value="Znf_RING"/>
</dbReference>
<proteinExistence type="predicted"/>
<dbReference type="GO" id="GO:0008270">
    <property type="term" value="F:zinc ion binding"/>
    <property type="evidence" value="ECO:0007669"/>
    <property type="project" value="UniProtKB-KW"/>
</dbReference>
<protein>
    <recommendedName>
        <fullName evidence="4">RING-type domain-containing protein</fullName>
    </recommendedName>
</protein>
<feature type="domain" description="RING-type" evidence="4">
    <location>
        <begin position="101"/>
        <end position="139"/>
    </location>
</feature>
<keyword evidence="1 3" id="KW-0863">Zinc-finger</keyword>
<reference evidence="5" key="1">
    <citation type="submission" date="2020-05" db="UniProtKB">
        <authorList>
            <consortium name="EnsemblMetazoa"/>
        </authorList>
    </citation>
    <scope>IDENTIFICATION</scope>
    <source>
        <strain evidence="5">FUMOZ</strain>
    </source>
</reference>
<dbReference type="EnsemblMetazoa" id="AFUN021822-RA">
    <property type="protein sequence ID" value="AFUN021822-PA"/>
    <property type="gene ID" value="AFUN021822"/>
</dbReference>
<sequence length="143" mass="16082">MSGADCIICTYPLETCVTELQCGHEFHQPCIDDWLEGNGHCPSCEGHTCVIDPWEDSEDSEDSAFDTVTESPNFVESIDFFGDSAAEPLDADLFLDLASICPICLETLTTEVKYLWCHHIFHIECIDSWMEFVSHCPECMGYV</sequence>
<keyword evidence="1 3" id="KW-0479">Metal-binding</keyword>
<feature type="domain" description="RING-type" evidence="4">
    <location>
        <begin position="6"/>
        <end position="45"/>
    </location>
</feature>
<dbReference type="PANTHER" id="PTHR22765:SF434">
    <property type="entry name" value="GB|AAD18119.1-RELATED"/>
    <property type="match status" value="1"/>
</dbReference>
<organism evidence="5">
    <name type="scientific">Anopheles funestus</name>
    <name type="common">African malaria mosquito</name>
    <dbReference type="NCBI Taxonomy" id="62324"/>
    <lineage>
        <taxon>Eukaryota</taxon>
        <taxon>Metazoa</taxon>
        <taxon>Ecdysozoa</taxon>
        <taxon>Arthropoda</taxon>
        <taxon>Hexapoda</taxon>
        <taxon>Insecta</taxon>
        <taxon>Pterygota</taxon>
        <taxon>Neoptera</taxon>
        <taxon>Endopterygota</taxon>
        <taxon>Diptera</taxon>
        <taxon>Nematocera</taxon>
        <taxon>Culicoidea</taxon>
        <taxon>Culicidae</taxon>
        <taxon>Anophelinae</taxon>
        <taxon>Anopheles</taxon>
    </lineage>
</organism>
<dbReference type="SUPFAM" id="SSF57850">
    <property type="entry name" value="RING/U-box"/>
    <property type="match status" value="2"/>
</dbReference>
<evidence type="ECO:0000313" key="5">
    <source>
        <dbReference type="EnsemblMetazoa" id="AFUN021822-PA"/>
    </source>
</evidence>
<keyword evidence="2" id="KW-0862">Zinc</keyword>
<evidence type="ECO:0000256" key="3">
    <source>
        <dbReference type="PROSITE-ProRule" id="PRU00175"/>
    </source>
</evidence>